<dbReference type="InterPro" id="IPR003018">
    <property type="entry name" value="GAF"/>
</dbReference>
<dbReference type="Gene3D" id="3.30.450.40">
    <property type="match status" value="1"/>
</dbReference>
<dbReference type="AlphaFoldDB" id="A0A1M5GNE5"/>
<gene>
    <name evidence="3" type="ORF">SAMN05443248_0108</name>
</gene>
<dbReference type="SMART" id="SM00065">
    <property type="entry name" value="GAF"/>
    <property type="match status" value="1"/>
</dbReference>
<reference evidence="3 4" key="1">
    <citation type="submission" date="2016-11" db="EMBL/GenBank/DDBJ databases">
        <authorList>
            <person name="Jaros S."/>
            <person name="Januszkiewicz K."/>
            <person name="Wedrychowicz H."/>
        </authorList>
    </citation>
    <scope>NUCLEOTIDE SEQUENCE [LARGE SCALE GENOMIC DNA]</scope>
    <source>
        <strain evidence="3 4">GAS138</strain>
    </source>
</reference>
<proteinExistence type="predicted"/>
<sequence length="226" mass="24592">MAKGSKSVPRPPAKRKTSTTGNRAPRRVGSNKLEGNPRHELIGARRQLAATGEVLQIINAPPGDLASVFEAVLGRAMRLCEGAFGFLTTYDGDRFKIAAEHGVPPALAAYFETGIEVRPGDGHWRLLAGEDLIHDPDQKNDNAYQAGNPLRRAVVDLGGARSALAVALRKDRILRGAMTIYRKQVQPFSVSQVALLQHFAAQAVIAVENVRLFEQARSAQRNSHCR</sequence>
<feature type="domain" description="GAF" evidence="2">
    <location>
        <begin position="64"/>
        <end position="217"/>
    </location>
</feature>
<dbReference type="RefSeq" id="WP_154071915.1">
    <property type="nucleotide sequence ID" value="NZ_LT670817.1"/>
</dbReference>
<evidence type="ECO:0000256" key="1">
    <source>
        <dbReference type="SAM" id="MobiDB-lite"/>
    </source>
</evidence>
<name>A0A1M5GNE5_9BRAD</name>
<accession>A0A1M5GNE5</accession>
<evidence type="ECO:0000313" key="3">
    <source>
        <dbReference type="EMBL" id="SHG05197.1"/>
    </source>
</evidence>
<protein>
    <submittedName>
        <fullName evidence="3">GAF domain-containing protein</fullName>
    </submittedName>
</protein>
<evidence type="ECO:0000259" key="2">
    <source>
        <dbReference type="SMART" id="SM00065"/>
    </source>
</evidence>
<dbReference type="InterPro" id="IPR029016">
    <property type="entry name" value="GAF-like_dom_sf"/>
</dbReference>
<organism evidence="3 4">
    <name type="scientific">Bradyrhizobium erythrophlei</name>
    <dbReference type="NCBI Taxonomy" id="1437360"/>
    <lineage>
        <taxon>Bacteria</taxon>
        <taxon>Pseudomonadati</taxon>
        <taxon>Pseudomonadota</taxon>
        <taxon>Alphaproteobacteria</taxon>
        <taxon>Hyphomicrobiales</taxon>
        <taxon>Nitrobacteraceae</taxon>
        <taxon>Bradyrhizobium</taxon>
    </lineage>
</organism>
<dbReference type="Pfam" id="PF01590">
    <property type="entry name" value="GAF"/>
    <property type="match status" value="1"/>
</dbReference>
<dbReference type="Proteomes" id="UP000189796">
    <property type="component" value="Chromosome I"/>
</dbReference>
<dbReference type="OrthoDB" id="315417at2"/>
<evidence type="ECO:0000313" key="4">
    <source>
        <dbReference type="Proteomes" id="UP000189796"/>
    </source>
</evidence>
<dbReference type="EMBL" id="LT670817">
    <property type="protein sequence ID" value="SHG05197.1"/>
    <property type="molecule type" value="Genomic_DNA"/>
</dbReference>
<dbReference type="SUPFAM" id="SSF55781">
    <property type="entry name" value="GAF domain-like"/>
    <property type="match status" value="1"/>
</dbReference>
<feature type="region of interest" description="Disordered" evidence="1">
    <location>
        <begin position="1"/>
        <end position="39"/>
    </location>
</feature>